<organism evidence="1 2">
    <name type="scientific">Thiocapsa roseopersicina</name>
    <dbReference type="NCBI Taxonomy" id="1058"/>
    <lineage>
        <taxon>Bacteria</taxon>
        <taxon>Pseudomonadati</taxon>
        <taxon>Pseudomonadota</taxon>
        <taxon>Gammaproteobacteria</taxon>
        <taxon>Chromatiales</taxon>
        <taxon>Chromatiaceae</taxon>
        <taxon>Thiocapsa</taxon>
    </lineage>
</organism>
<accession>A0A1H2T523</accession>
<dbReference type="STRING" id="1058.SAMN05421783_103299"/>
<name>A0A1H2T523_THIRO</name>
<keyword evidence="2" id="KW-1185">Reference proteome</keyword>
<dbReference type="RefSeq" id="WP_093028905.1">
    <property type="nucleotide sequence ID" value="NZ_FNNZ01000003.1"/>
</dbReference>
<dbReference type="AlphaFoldDB" id="A0A1H2T523"/>
<sequence length="241" mass="25809">MLRHTVPSLTIRRSTVALSVLLLTTGVGSSFDAFARFGGGFDRGGYHFDGGGLDAGYRGFHPMYGENVRPHWGSTDGSFDGNRVDHDTFNTNVNVDKNFYNRPYNGFHPNWANGGYWHSRPWNTGWYHWAPDTWGWWGTSAAAWGLAGLATGVAITELVNNASANQTTVIVVPQSDYQLNFGSVDAVGTQGASFNYTLSGGATLHGAANCRQGLLNGQPPQSAADAQLLNAVCQVAYGSAG</sequence>
<dbReference type="OrthoDB" id="5767373at2"/>
<dbReference type="Proteomes" id="UP000198816">
    <property type="component" value="Unassembled WGS sequence"/>
</dbReference>
<dbReference type="EMBL" id="FNNZ01000003">
    <property type="protein sequence ID" value="SDW38971.1"/>
    <property type="molecule type" value="Genomic_DNA"/>
</dbReference>
<proteinExistence type="predicted"/>
<evidence type="ECO:0000313" key="1">
    <source>
        <dbReference type="EMBL" id="SDW38971.1"/>
    </source>
</evidence>
<evidence type="ECO:0000313" key="2">
    <source>
        <dbReference type="Proteomes" id="UP000198816"/>
    </source>
</evidence>
<reference evidence="2" key="1">
    <citation type="submission" date="2016-10" db="EMBL/GenBank/DDBJ databases">
        <authorList>
            <person name="Varghese N."/>
            <person name="Submissions S."/>
        </authorList>
    </citation>
    <scope>NUCLEOTIDE SEQUENCE [LARGE SCALE GENOMIC DNA]</scope>
    <source>
        <strain evidence="2">DSM 217</strain>
    </source>
</reference>
<protein>
    <submittedName>
        <fullName evidence="1">Uncharacterized protein</fullName>
    </submittedName>
</protein>
<gene>
    <name evidence="1" type="ORF">SAMN05421783_103299</name>
</gene>